<dbReference type="AlphaFoldDB" id="A0A840PQR1"/>
<dbReference type="EMBL" id="JACHGN010000043">
    <property type="protein sequence ID" value="MBB5140433.1"/>
    <property type="molecule type" value="Genomic_DNA"/>
</dbReference>
<dbReference type="Pfam" id="PF17853">
    <property type="entry name" value="GGDEF_2"/>
    <property type="match status" value="1"/>
</dbReference>
<dbReference type="InterPro" id="IPR025736">
    <property type="entry name" value="PucR_C-HTH_dom"/>
</dbReference>
<dbReference type="Pfam" id="PF13556">
    <property type="entry name" value="HTH_30"/>
    <property type="match status" value="1"/>
</dbReference>
<dbReference type="PANTHER" id="PTHR33744:SF1">
    <property type="entry name" value="DNA-BINDING TRANSCRIPTIONAL ACTIVATOR ADER"/>
    <property type="match status" value="1"/>
</dbReference>
<name>A0A840PQR1_9ACTN</name>
<evidence type="ECO:0008006" key="6">
    <source>
        <dbReference type="Google" id="ProtNLM"/>
    </source>
</evidence>
<dbReference type="InterPro" id="IPR042070">
    <property type="entry name" value="PucR_C-HTH_sf"/>
</dbReference>
<dbReference type="InterPro" id="IPR051448">
    <property type="entry name" value="CdaR-like_regulators"/>
</dbReference>
<evidence type="ECO:0000313" key="4">
    <source>
        <dbReference type="EMBL" id="MBB5140433.1"/>
    </source>
</evidence>
<dbReference type="Proteomes" id="UP000578449">
    <property type="component" value="Unassembled WGS sequence"/>
</dbReference>
<evidence type="ECO:0000313" key="5">
    <source>
        <dbReference type="Proteomes" id="UP000578449"/>
    </source>
</evidence>
<evidence type="ECO:0000259" key="2">
    <source>
        <dbReference type="Pfam" id="PF13556"/>
    </source>
</evidence>
<evidence type="ECO:0000259" key="3">
    <source>
        <dbReference type="Pfam" id="PF17853"/>
    </source>
</evidence>
<dbReference type="InterPro" id="IPR041522">
    <property type="entry name" value="CdaR_GGDEF"/>
</dbReference>
<proteinExistence type="inferred from homology"/>
<feature type="domain" description="PucR C-terminal helix-turn-helix" evidence="2">
    <location>
        <begin position="449"/>
        <end position="507"/>
    </location>
</feature>
<evidence type="ECO:0000256" key="1">
    <source>
        <dbReference type="ARBA" id="ARBA00006754"/>
    </source>
</evidence>
<feature type="domain" description="CdaR GGDEF-like" evidence="3">
    <location>
        <begin position="280"/>
        <end position="400"/>
    </location>
</feature>
<reference evidence="4 5" key="1">
    <citation type="submission" date="2020-08" db="EMBL/GenBank/DDBJ databases">
        <title>Genomic Encyclopedia of Type Strains, Phase IV (KMG-IV): sequencing the most valuable type-strain genomes for metagenomic binning, comparative biology and taxonomic classification.</title>
        <authorList>
            <person name="Goeker M."/>
        </authorList>
    </citation>
    <scope>NUCLEOTIDE SEQUENCE [LARGE SCALE GENOMIC DNA]</scope>
    <source>
        <strain evidence="4 5">DSM 45615</strain>
    </source>
</reference>
<keyword evidence="5" id="KW-1185">Reference proteome</keyword>
<accession>A0A840PQR1</accession>
<dbReference type="PANTHER" id="PTHR33744">
    <property type="entry name" value="CARBOHYDRATE DIACID REGULATOR"/>
    <property type="match status" value="1"/>
</dbReference>
<comment type="similarity">
    <text evidence="1">Belongs to the CdaR family.</text>
</comment>
<sequence>MTPEAAPTLRELLGHPPLAAATSLTGDADLDRPVTGIALIDPSQAGSVEPGEIALCAAIPPGYLADWRLDAAMRRLRDQGAAALALPVTGGETLLDGSRRLARHLRLPILGITAPPLRWAGTAAAFLHAPAVDAAEHLRRAHRALTRGLLGPQDVARALARILDRPVGVLGPGGDPMGGAVQPPPDFDPYAAVAQILTEHGRTTVAVPVLDASGRTVDLWLAAALGHAATAWARGVRDVLQAGTLAVQRWQATRRVELERDARLRASLFGDLLEGRLGAGHRFQQRASEIGWRLDGWHVAFHLAVLGQVDLLRHTDAVAAALAAEHIDATLVERGDGWSGWTTGRAEPGEDANRDLLAALRQVRRRLAGRFDCAVGVGRAHRDASGLTRSLTEAWDAARLARGRPQTGRLVHIDRLGLAQLLAAWAGSETFAPAATRLLEPLESQPGDLVATLAAYLDAGGSAAETAVVLGVHRNTVAARLRRIEELLTVDLANPDDRLALHLACRVTLDRGSASPRSW</sequence>
<comment type="caution">
    <text evidence="4">The sequence shown here is derived from an EMBL/GenBank/DDBJ whole genome shotgun (WGS) entry which is preliminary data.</text>
</comment>
<dbReference type="RefSeq" id="WP_185057221.1">
    <property type="nucleotide sequence ID" value="NZ_BAABIX010000070.1"/>
</dbReference>
<dbReference type="Gene3D" id="1.10.10.2840">
    <property type="entry name" value="PucR C-terminal helix-turn-helix domain"/>
    <property type="match status" value="1"/>
</dbReference>
<organism evidence="4 5">
    <name type="scientific">Thermocatellispora tengchongensis</name>
    <dbReference type="NCBI Taxonomy" id="1073253"/>
    <lineage>
        <taxon>Bacteria</taxon>
        <taxon>Bacillati</taxon>
        <taxon>Actinomycetota</taxon>
        <taxon>Actinomycetes</taxon>
        <taxon>Streptosporangiales</taxon>
        <taxon>Streptosporangiaceae</taxon>
        <taxon>Thermocatellispora</taxon>
    </lineage>
</organism>
<protein>
    <recommendedName>
        <fullName evidence="6">PucR family transcriptional regulator</fullName>
    </recommendedName>
</protein>
<gene>
    <name evidence="4" type="ORF">HNP84_010200</name>
</gene>